<dbReference type="HOGENOM" id="CLU_1133693_0_0_1"/>
<sequence>MSTKEKQDQTWLKSNSSPEYTILKPLYWNAVGFTETQSWPLAWTLTSEHPTHFYIHNAPILSYTPKLNLPHLHDHSKGTPPNLVSSPRSSYGPYPYGRPPNTLITPSTPTQHHHKLAPLHPYTFLSSRSPLTNLFTTSLKYSLKLPICPSSNVFTNATRAFCRADDKASATAGAVNENTIIVAQPSSPLTLAPLIALAVTSGLLTAVVIHSFAPFTSSKCHEVGTDKGSENDIDIGGGVVEDVSM</sequence>
<evidence type="ECO:0000313" key="2">
    <source>
        <dbReference type="Proteomes" id="UP000053593"/>
    </source>
</evidence>
<dbReference type="AlphaFoldDB" id="A0A0D0BZP4"/>
<organism evidence="1 2">
    <name type="scientific">Collybiopsis luxurians FD-317 M1</name>
    <dbReference type="NCBI Taxonomy" id="944289"/>
    <lineage>
        <taxon>Eukaryota</taxon>
        <taxon>Fungi</taxon>
        <taxon>Dikarya</taxon>
        <taxon>Basidiomycota</taxon>
        <taxon>Agaricomycotina</taxon>
        <taxon>Agaricomycetes</taxon>
        <taxon>Agaricomycetidae</taxon>
        <taxon>Agaricales</taxon>
        <taxon>Marasmiineae</taxon>
        <taxon>Omphalotaceae</taxon>
        <taxon>Collybiopsis</taxon>
        <taxon>Collybiopsis luxurians</taxon>
    </lineage>
</organism>
<gene>
    <name evidence="1" type="ORF">GYMLUDRAFT_248669</name>
</gene>
<keyword evidence="2" id="KW-1185">Reference proteome</keyword>
<dbReference type="Proteomes" id="UP000053593">
    <property type="component" value="Unassembled WGS sequence"/>
</dbReference>
<evidence type="ECO:0000313" key="1">
    <source>
        <dbReference type="EMBL" id="KIK55419.1"/>
    </source>
</evidence>
<name>A0A0D0BZP4_9AGAR</name>
<accession>A0A0D0BZP4</accession>
<reference evidence="1 2" key="1">
    <citation type="submission" date="2014-04" db="EMBL/GenBank/DDBJ databases">
        <title>Evolutionary Origins and Diversification of the Mycorrhizal Mutualists.</title>
        <authorList>
            <consortium name="DOE Joint Genome Institute"/>
            <consortium name="Mycorrhizal Genomics Consortium"/>
            <person name="Kohler A."/>
            <person name="Kuo A."/>
            <person name="Nagy L.G."/>
            <person name="Floudas D."/>
            <person name="Copeland A."/>
            <person name="Barry K.W."/>
            <person name="Cichocki N."/>
            <person name="Veneault-Fourrey C."/>
            <person name="LaButti K."/>
            <person name="Lindquist E.A."/>
            <person name="Lipzen A."/>
            <person name="Lundell T."/>
            <person name="Morin E."/>
            <person name="Murat C."/>
            <person name="Riley R."/>
            <person name="Ohm R."/>
            <person name="Sun H."/>
            <person name="Tunlid A."/>
            <person name="Henrissat B."/>
            <person name="Grigoriev I.V."/>
            <person name="Hibbett D.S."/>
            <person name="Martin F."/>
        </authorList>
    </citation>
    <scope>NUCLEOTIDE SEQUENCE [LARGE SCALE GENOMIC DNA]</scope>
    <source>
        <strain evidence="1 2">FD-317 M1</strain>
    </source>
</reference>
<dbReference type="EMBL" id="KN834806">
    <property type="protein sequence ID" value="KIK55419.1"/>
    <property type="molecule type" value="Genomic_DNA"/>
</dbReference>
<proteinExistence type="predicted"/>
<protein>
    <submittedName>
        <fullName evidence="1">Uncharacterized protein</fullName>
    </submittedName>
</protein>